<sequence>MHWTNPNSYAPRVALSHRLSFTSILYLYLTTVVSAMASFSTTTLTYDEVRAAMKKPLTAEGKKNYRGITDSAMTGLRYDELFGINTAEQLIVAEAHGRQATPSDDPDNLYLFSAGHGLAARFNPLYRQKTLDSQSTVPEAIRTTSISNRTTIEEIHNLYLNMPATSGSDGEEEQLSMVASDFLIWWNGLIAESQGLDRRQWGPQAQRIKVQDQPPL</sequence>
<evidence type="ECO:0008006" key="4">
    <source>
        <dbReference type="Google" id="ProtNLM"/>
    </source>
</evidence>
<keyword evidence="1" id="KW-0812">Transmembrane</keyword>
<dbReference type="OrthoDB" id="3932350at2759"/>
<organism evidence="2 3">
    <name type="scientific">Aureobasidium subglaciale (strain EXF-2481)</name>
    <name type="common">Aureobasidium pullulans var. subglaciale</name>
    <dbReference type="NCBI Taxonomy" id="1043005"/>
    <lineage>
        <taxon>Eukaryota</taxon>
        <taxon>Fungi</taxon>
        <taxon>Dikarya</taxon>
        <taxon>Ascomycota</taxon>
        <taxon>Pezizomycotina</taxon>
        <taxon>Dothideomycetes</taxon>
        <taxon>Dothideomycetidae</taxon>
        <taxon>Dothideales</taxon>
        <taxon>Saccotheciaceae</taxon>
        <taxon>Aureobasidium</taxon>
    </lineage>
</organism>
<dbReference type="Proteomes" id="UP000030641">
    <property type="component" value="Unassembled WGS sequence"/>
</dbReference>
<keyword evidence="3" id="KW-1185">Reference proteome</keyword>
<reference evidence="2 3" key="1">
    <citation type="journal article" date="2014" name="BMC Genomics">
        <title>Genome sequencing of four Aureobasidium pullulans varieties: biotechnological potential, stress tolerance, and description of new species.</title>
        <authorList>
            <person name="Gostin Ar C."/>
            <person name="Ohm R.A."/>
            <person name="Kogej T."/>
            <person name="Sonjak S."/>
            <person name="Turk M."/>
            <person name="Zajc J."/>
            <person name="Zalar P."/>
            <person name="Grube M."/>
            <person name="Sun H."/>
            <person name="Han J."/>
            <person name="Sharma A."/>
            <person name="Chiniquy J."/>
            <person name="Ngan C.Y."/>
            <person name="Lipzen A."/>
            <person name="Barry K."/>
            <person name="Grigoriev I.V."/>
            <person name="Gunde-Cimerman N."/>
        </authorList>
    </citation>
    <scope>NUCLEOTIDE SEQUENCE [LARGE SCALE GENOMIC DNA]</scope>
    <source>
        <strain evidence="2 3">EXF-2481</strain>
    </source>
</reference>
<feature type="transmembrane region" description="Helical" evidence="1">
    <location>
        <begin position="25"/>
        <end position="46"/>
    </location>
</feature>
<dbReference type="GeneID" id="25369396"/>
<name>A0A074YKZ8_AURSE</name>
<dbReference type="HOGENOM" id="CLU_1454118_0_0_1"/>
<evidence type="ECO:0000256" key="1">
    <source>
        <dbReference type="SAM" id="Phobius"/>
    </source>
</evidence>
<accession>A0A074YKZ8</accession>
<dbReference type="RefSeq" id="XP_013345536.1">
    <property type="nucleotide sequence ID" value="XM_013490082.1"/>
</dbReference>
<dbReference type="EMBL" id="KL584755">
    <property type="protein sequence ID" value="KEQ96714.1"/>
    <property type="molecule type" value="Genomic_DNA"/>
</dbReference>
<dbReference type="InParanoid" id="A0A074YKZ8"/>
<proteinExistence type="predicted"/>
<keyword evidence="1" id="KW-1133">Transmembrane helix</keyword>
<keyword evidence="1" id="KW-0472">Membrane</keyword>
<protein>
    <recommendedName>
        <fullName evidence="4">Heme haloperoxidase family profile domain-containing protein</fullName>
    </recommendedName>
</protein>
<dbReference type="AlphaFoldDB" id="A0A074YKZ8"/>
<evidence type="ECO:0000313" key="3">
    <source>
        <dbReference type="Proteomes" id="UP000030641"/>
    </source>
</evidence>
<evidence type="ECO:0000313" key="2">
    <source>
        <dbReference type="EMBL" id="KEQ96714.1"/>
    </source>
</evidence>
<gene>
    <name evidence="2" type="ORF">AUEXF2481DRAFT_608675</name>
</gene>